<comment type="caution">
    <text evidence="1">The sequence shown here is derived from an EMBL/GenBank/DDBJ whole genome shotgun (WGS) entry which is preliminary data.</text>
</comment>
<organism evidence="1 2">
    <name type="scientific">Naganishia adeliensis</name>
    <dbReference type="NCBI Taxonomy" id="92952"/>
    <lineage>
        <taxon>Eukaryota</taxon>
        <taxon>Fungi</taxon>
        <taxon>Dikarya</taxon>
        <taxon>Basidiomycota</taxon>
        <taxon>Agaricomycotina</taxon>
        <taxon>Tremellomycetes</taxon>
        <taxon>Filobasidiales</taxon>
        <taxon>Filobasidiaceae</taxon>
        <taxon>Naganishia</taxon>
    </lineage>
</organism>
<keyword evidence="2" id="KW-1185">Reference proteome</keyword>
<reference evidence="1" key="1">
    <citation type="submission" date="2023-04" db="EMBL/GenBank/DDBJ databases">
        <title>Draft Genome sequencing of Naganishia species isolated from polar environments using Oxford Nanopore Technology.</title>
        <authorList>
            <person name="Leo P."/>
            <person name="Venkateswaran K."/>
        </authorList>
    </citation>
    <scope>NUCLEOTIDE SEQUENCE</scope>
    <source>
        <strain evidence="1">MNA-CCFEE 5262</strain>
    </source>
</reference>
<dbReference type="Proteomes" id="UP001230649">
    <property type="component" value="Unassembled WGS sequence"/>
</dbReference>
<evidence type="ECO:0000313" key="2">
    <source>
        <dbReference type="Proteomes" id="UP001230649"/>
    </source>
</evidence>
<evidence type="ECO:0000313" key="1">
    <source>
        <dbReference type="EMBL" id="KAJ9094673.1"/>
    </source>
</evidence>
<accession>A0ACC2V5Q4</accession>
<sequence>MFTTSAAEQIASDTSMLPAINNDDLHDINAMTSFESDNEEDAVVVSDFENDNDNNAIEPVEPEDVIRYFWRGSDIKYLFIFEGREILLSAEQVELKFIGVKSALGTYWKKTSRHRVSTNKVVNHLKRKGAAGFYREMLWHLLLDAMHFKLMAASTLAKTLQKDLTSEKALSSGLLQKIQTLESNLRETAEREKAAQERIKEMEETVGDLMASISMGERVKENGGEGGDLGVAQKKKKGRR</sequence>
<protein>
    <submittedName>
        <fullName evidence="1">Uncharacterized protein</fullName>
    </submittedName>
</protein>
<proteinExistence type="predicted"/>
<name>A0ACC2V5Q4_9TREE</name>
<dbReference type="EMBL" id="JASBWS010000135">
    <property type="protein sequence ID" value="KAJ9094673.1"/>
    <property type="molecule type" value="Genomic_DNA"/>
</dbReference>
<gene>
    <name evidence="1" type="ORF">QFC20_006854</name>
</gene>